<evidence type="ECO:0000259" key="5">
    <source>
        <dbReference type="PROSITE" id="PS50023"/>
    </source>
</evidence>
<sequence length="89" mass="10541">DDSREHAEEHQYVHRRSSDKIRDDVCFFCKQKVYVMERLSAEGLFFHRSCFRCDSCSAPLRLVSYSYDQDFSVETSPVIQRIYKVKGHA</sequence>
<evidence type="ECO:0000256" key="1">
    <source>
        <dbReference type="ARBA" id="ARBA00022723"/>
    </source>
</evidence>
<reference evidence="6" key="2">
    <citation type="submission" date="2025-08" db="UniProtKB">
        <authorList>
            <consortium name="Ensembl"/>
        </authorList>
    </citation>
    <scope>IDENTIFICATION</scope>
    <source>
        <strain evidence="6">Guanapo</strain>
    </source>
</reference>
<dbReference type="GeneTree" id="ENSGT00940000177211"/>
<keyword evidence="3 4" id="KW-0440">LIM domain</keyword>
<dbReference type="AlphaFoldDB" id="A0A3P9PZJ9"/>
<reference evidence="7" key="1">
    <citation type="submission" date="2013-11" db="EMBL/GenBank/DDBJ databases">
        <title>The genomic landscape of the Guanapo guppy.</title>
        <authorList>
            <person name="Kuenstner A."/>
            <person name="Dreyer C."/>
        </authorList>
    </citation>
    <scope>NUCLEOTIDE SEQUENCE</scope>
    <source>
        <strain evidence="7">Guanapo</strain>
    </source>
</reference>
<name>A0A3P9PZJ9_POERE</name>
<dbReference type="PANTHER" id="PTHR24206">
    <property type="entry name" value="OS06G0237300 PROTEIN"/>
    <property type="match status" value="1"/>
</dbReference>
<dbReference type="Bgee" id="ENSPREG00000018415">
    <property type="expression patterns" value="Expressed in head"/>
</dbReference>
<dbReference type="PROSITE" id="PS00478">
    <property type="entry name" value="LIM_DOMAIN_1"/>
    <property type="match status" value="1"/>
</dbReference>
<organism evidence="6 7">
    <name type="scientific">Poecilia reticulata</name>
    <name type="common">Guppy</name>
    <name type="synonym">Acanthophacelus reticulatus</name>
    <dbReference type="NCBI Taxonomy" id="8081"/>
    <lineage>
        <taxon>Eukaryota</taxon>
        <taxon>Metazoa</taxon>
        <taxon>Chordata</taxon>
        <taxon>Craniata</taxon>
        <taxon>Vertebrata</taxon>
        <taxon>Euteleostomi</taxon>
        <taxon>Actinopterygii</taxon>
        <taxon>Neopterygii</taxon>
        <taxon>Teleostei</taxon>
        <taxon>Neoteleostei</taxon>
        <taxon>Acanthomorphata</taxon>
        <taxon>Ovalentaria</taxon>
        <taxon>Atherinomorphae</taxon>
        <taxon>Cyprinodontiformes</taxon>
        <taxon>Poeciliidae</taxon>
        <taxon>Poeciliinae</taxon>
        <taxon>Poecilia</taxon>
    </lineage>
</organism>
<protein>
    <recommendedName>
        <fullName evidence="5">LIM zinc-binding domain-containing protein</fullName>
    </recommendedName>
</protein>
<evidence type="ECO:0000313" key="7">
    <source>
        <dbReference type="Proteomes" id="UP000242638"/>
    </source>
</evidence>
<evidence type="ECO:0000256" key="3">
    <source>
        <dbReference type="ARBA" id="ARBA00023038"/>
    </source>
</evidence>
<evidence type="ECO:0000256" key="2">
    <source>
        <dbReference type="ARBA" id="ARBA00022833"/>
    </source>
</evidence>
<dbReference type="Pfam" id="PF00412">
    <property type="entry name" value="LIM"/>
    <property type="match status" value="1"/>
</dbReference>
<reference evidence="6" key="3">
    <citation type="submission" date="2025-09" db="UniProtKB">
        <authorList>
            <consortium name="Ensembl"/>
        </authorList>
    </citation>
    <scope>IDENTIFICATION</scope>
    <source>
        <strain evidence="6">Guanapo</strain>
    </source>
</reference>
<proteinExistence type="predicted"/>
<dbReference type="SMART" id="SM00132">
    <property type="entry name" value="LIM"/>
    <property type="match status" value="1"/>
</dbReference>
<dbReference type="Proteomes" id="UP000242638">
    <property type="component" value="Unassembled WGS sequence"/>
</dbReference>
<evidence type="ECO:0000256" key="4">
    <source>
        <dbReference type="PROSITE-ProRule" id="PRU00125"/>
    </source>
</evidence>
<dbReference type="PROSITE" id="PS50023">
    <property type="entry name" value="LIM_DOMAIN_2"/>
    <property type="match status" value="1"/>
</dbReference>
<keyword evidence="7" id="KW-1185">Reference proteome</keyword>
<keyword evidence="1 4" id="KW-0479">Metal-binding</keyword>
<keyword evidence="2 4" id="KW-0862">Zinc</keyword>
<dbReference type="InterPro" id="IPR001781">
    <property type="entry name" value="Znf_LIM"/>
</dbReference>
<dbReference type="Ensembl" id="ENSPRET00000027530.1">
    <property type="protein sequence ID" value="ENSPREP00000027240.1"/>
    <property type="gene ID" value="ENSPREG00000018415.1"/>
</dbReference>
<evidence type="ECO:0000313" key="6">
    <source>
        <dbReference type="Ensembl" id="ENSPREP00000027240.1"/>
    </source>
</evidence>
<feature type="domain" description="LIM zinc-binding" evidence="5">
    <location>
        <begin position="24"/>
        <end position="85"/>
    </location>
</feature>
<dbReference type="GO" id="GO:0046872">
    <property type="term" value="F:metal ion binding"/>
    <property type="evidence" value="ECO:0007669"/>
    <property type="project" value="UniProtKB-KW"/>
</dbReference>
<dbReference type="Gene3D" id="2.10.110.10">
    <property type="entry name" value="Cysteine Rich Protein"/>
    <property type="match status" value="1"/>
</dbReference>
<dbReference type="SUPFAM" id="SSF57716">
    <property type="entry name" value="Glucocorticoid receptor-like (DNA-binding domain)"/>
    <property type="match status" value="1"/>
</dbReference>
<accession>A0A3P9PZJ9</accession>